<protein>
    <submittedName>
        <fullName evidence="2">Uncharacterized protein</fullName>
    </submittedName>
</protein>
<dbReference type="Proteomes" id="UP001146120">
    <property type="component" value="Unassembled WGS sequence"/>
</dbReference>
<feature type="compositionally biased region" description="Polar residues" evidence="1">
    <location>
        <begin position="1"/>
        <end position="32"/>
    </location>
</feature>
<evidence type="ECO:0000313" key="3">
    <source>
        <dbReference type="Proteomes" id="UP001146120"/>
    </source>
</evidence>
<proteinExistence type="predicted"/>
<reference evidence="2" key="2">
    <citation type="journal article" date="2023" name="Microbiol Resour">
        <title>Decontamination and Annotation of the Draft Genome Sequence of the Oomycete Lagenidium giganteum ARSEF 373.</title>
        <authorList>
            <person name="Morgan W.R."/>
            <person name="Tartar A."/>
        </authorList>
    </citation>
    <scope>NUCLEOTIDE SEQUENCE</scope>
    <source>
        <strain evidence="2">ARSEF 373</strain>
    </source>
</reference>
<name>A0AAV2YQF0_9STRA</name>
<evidence type="ECO:0000256" key="1">
    <source>
        <dbReference type="SAM" id="MobiDB-lite"/>
    </source>
</evidence>
<evidence type="ECO:0000313" key="2">
    <source>
        <dbReference type="EMBL" id="DAZ96220.1"/>
    </source>
</evidence>
<organism evidence="2 3">
    <name type="scientific">Lagenidium giganteum</name>
    <dbReference type="NCBI Taxonomy" id="4803"/>
    <lineage>
        <taxon>Eukaryota</taxon>
        <taxon>Sar</taxon>
        <taxon>Stramenopiles</taxon>
        <taxon>Oomycota</taxon>
        <taxon>Peronosporomycetes</taxon>
        <taxon>Pythiales</taxon>
        <taxon>Pythiaceae</taxon>
    </lineage>
</organism>
<dbReference type="EMBL" id="DAKRPA010000174">
    <property type="protein sequence ID" value="DAZ96220.1"/>
    <property type="molecule type" value="Genomic_DNA"/>
</dbReference>
<feature type="region of interest" description="Disordered" evidence="1">
    <location>
        <begin position="1"/>
        <end position="34"/>
    </location>
</feature>
<accession>A0AAV2YQF0</accession>
<gene>
    <name evidence="2" type="ORF">N0F65_012582</name>
</gene>
<keyword evidence="3" id="KW-1185">Reference proteome</keyword>
<comment type="caution">
    <text evidence="2">The sequence shown here is derived from an EMBL/GenBank/DDBJ whole genome shotgun (WGS) entry which is preliminary data.</text>
</comment>
<reference evidence="2" key="1">
    <citation type="submission" date="2022-11" db="EMBL/GenBank/DDBJ databases">
        <authorList>
            <person name="Morgan W.R."/>
            <person name="Tartar A."/>
        </authorList>
    </citation>
    <scope>NUCLEOTIDE SEQUENCE</scope>
    <source>
        <strain evidence="2">ARSEF 373</strain>
    </source>
</reference>
<sequence length="45" mass="5080">MNGTALRWRTSTSWKQRSLPSGKPSASRQATNRGRKVFSMVIELT</sequence>
<dbReference type="AlphaFoldDB" id="A0AAV2YQF0"/>